<organism evidence="1 2">
    <name type="scientific">Sporosarcina newyorkensis</name>
    <dbReference type="NCBI Taxonomy" id="759851"/>
    <lineage>
        <taxon>Bacteria</taxon>
        <taxon>Bacillati</taxon>
        <taxon>Bacillota</taxon>
        <taxon>Bacilli</taxon>
        <taxon>Bacillales</taxon>
        <taxon>Caryophanaceae</taxon>
        <taxon>Sporosarcina</taxon>
    </lineage>
</organism>
<keyword evidence="2" id="KW-1185">Reference proteome</keyword>
<evidence type="ECO:0000313" key="2">
    <source>
        <dbReference type="Proteomes" id="UP000190042"/>
    </source>
</evidence>
<reference evidence="2" key="1">
    <citation type="submission" date="2017-02" db="EMBL/GenBank/DDBJ databases">
        <authorList>
            <person name="Varghese N."/>
            <person name="Submissions S."/>
        </authorList>
    </citation>
    <scope>NUCLEOTIDE SEQUENCE [LARGE SCALE GENOMIC DNA]</scope>
    <source>
        <strain evidence="2">DSM 23966</strain>
    </source>
</reference>
<name>A0A1T4XHT3_9BACL</name>
<proteinExistence type="predicted"/>
<dbReference type="RefSeq" id="WP_078816565.1">
    <property type="nucleotide sequence ID" value="NZ_FUYJ01000001.1"/>
</dbReference>
<gene>
    <name evidence="1" type="ORF">SAMN04244570_0724</name>
</gene>
<sequence>MRRIIVVTEDYSDGPILGWTRHDEGFLINPRLVLDADEMDLDFLLFDEPIADDQQSVNARDALHFQVDIFQGNSVEDIDIEKLANMTIAQLGEFLTGTSK</sequence>
<accession>A0A1T4XHT3</accession>
<dbReference type="AlphaFoldDB" id="A0A1T4XHT3"/>
<evidence type="ECO:0000313" key="1">
    <source>
        <dbReference type="EMBL" id="SKA88681.1"/>
    </source>
</evidence>
<dbReference type="Proteomes" id="UP000190042">
    <property type="component" value="Unassembled WGS sequence"/>
</dbReference>
<protein>
    <submittedName>
        <fullName evidence="1">Uncharacterized protein</fullName>
    </submittedName>
</protein>
<dbReference type="EMBL" id="FUYJ01000001">
    <property type="protein sequence ID" value="SKA88681.1"/>
    <property type="molecule type" value="Genomic_DNA"/>
</dbReference>